<evidence type="ECO:0000256" key="1">
    <source>
        <dbReference type="SAM" id="MobiDB-lite"/>
    </source>
</evidence>
<organism evidence="2">
    <name type="scientific">marine sediment metagenome</name>
    <dbReference type="NCBI Taxonomy" id="412755"/>
    <lineage>
        <taxon>unclassified sequences</taxon>
        <taxon>metagenomes</taxon>
        <taxon>ecological metagenomes</taxon>
    </lineage>
</organism>
<dbReference type="EMBL" id="LAZR01000393">
    <property type="protein sequence ID" value="KKN70974.1"/>
    <property type="molecule type" value="Genomic_DNA"/>
</dbReference>
<dbReference type="InterPro" id="IPR025395">
    <property type="entry name" value="Phage_tail_terminator-like"/>
</dbReference>
<sequence>MGYATLTNTITTAFQDFANTNSYVVRYDNDPRDTPTDDVWLEVSVEFDTTESRDFATSKYRTTGVLRVTITDNIGKGIYQVLAISDLIEAQFSNTKITDVLFRTAMISKRGRTSDNISNNRSGRQINSNQAANAGGGDQYQVDVTIPFQYDFTS</sequence>
<proteinExistence type="predicted"/>
<dbReference type="Gene3D" id="3.30.2000.20">
    <property type="match status" value="1"/>
</dbReference>
<feature type="region of interest" description="Disordered" evidence="1">
    <location>
        <begin position="112"/>
        <end position="138"/>
    </location>
</feature>
<protein>
    <submittedName>
        <fullName evidence="2">Uncharacterized protein</fullName>
    </submittedName>
</protein>
<dbReference type="Pfam" id="PF13554">
    <property type="entry name" value="Phage_tail_terminator_5"/>
    <property type="match status" value="1"/>
</dbReference>
<name>A0A0F9SVR6_9ZZZZ</name>
<dbReference type="AlphaFoldDB" id="A0A0F9SVR6"/>
<accession>A0A0F9SVR6</accession>
<comment type="caution">
    <text evidence="2">The sequence shown here is derived from an EMBL/GenBank/DDBJ whole genome shotgun (WGS) entry which is preliminary data.</text>
</comment>
<feature type="compositionally biased region" description="Polar residues" evidence="1">
    <location>
        <begin position="114"/>
        <end position="132"/>
    </location>
</feature>
<gene>
    <name evidence="2" type="ORF">LCGC14_0425760</name>
</gene>
<reference evidence="2" key="1">
    <citation type="journal article" date="2015" name="Nature">
        <title>Complex archaea that bridge the gap between prokaryotes and eukaryotes.</title>
        <authorList>
            <person name="Spang A."/>
            <person name="Saw J.H."/>
            <person name="Jorgensen S.L."/>
            <person name="Zaremba-Niedzwiedzka K."/>
            <person name="Martijn J."/>
            <person name="Lind A.E."/>
            <person name="van Eijk R."/>
            <person name="Schleper C."/>
            <person name="Guy L."/>
            <person name="Ettema T.J."/>
        </authorList>
    </citation>
    <scope>NUCLEOTIDE SEQUENCE</scope>
</reference>
<evidence type="ECO:0000313" key="2">
    <source>
        <dbReference type="EMBL" id="KKN70974.1"/>
    </source>
</evidence>